<evidence type="ECO:0000256" key="4">
    <source>
        <dbReference type="ARBA" id="ARBA00022475"/>
    </source>
</evidence>
<evidence type="ECO:0000256" key="5">
    <source>
        <dbReference type="ARBA" id="ARBA00022692"/>
    </source>
</evidence>
<feature type="transmembrane region" description="Helical" evidence="9">
    <location>
        <begin position="196"/>
        <end position="217"/>
    </location>
</feature>
<dbReference type="NCBIfam" id="TIGR00796">
    <property type="entry name" value="livcs"/>
    <property type="match status" value="1"/>
</dbReference>
<dbReference type="RefSeq" id="WP_377918999.1">
    <property type="nucleotide sequence ID" value="NZ_JBHRZT010000073.1"/>
</dbReference>
<comment type="caution">
    <text evidence="10">The sequence shown here is derived from an EMBL/GenBank/DDBJ whole genome shotgun (WGS) entry which is preliminary data.</text>
</comment>
<dbReference type="Proteomes" id="UP001595752">
    <property type="component" value="Unassembled WGS sequence"/>
</dbReference>
<name>A0ABV8B9W7_9BACI</name>
<evidence type="ECO:0000256" key="9">
    <source>
        <dbReference type="RuleBase" id="RU362122"/>
    </source>
</evidence>
<feature type="transmembrane region" description="Helical" evidence="9">
    <location>
        <begin position="121"/>
        <end position="140"/>
    </location>
</feature>
<organism evidence="10 11">
    <name type="scientific">Bacillus songklensis</name>
    <dbReference type="NCBI Taxonomy" id="1069116"/>
    <lineage>
        <taxon>Bacteria</taxon>
        <taxon>Bacillati</taxon>
        <taxon>Bacillota</taxon>
        <taxon>Bacilli</taxon>
        <taxon>Bacillales</taxon>
        <taxon>Bacillaceae</taxon>
        <taxon>Bacillus</taxon>
    </lineage>
</organism>
<keyword evidence="3 9" id="KW-0813">Transport</keyword>
<evidence type="ECO:0000313" key="10">
    <source>
        <dbReference type="EMBL" id="MFC3886580.1"/>
    </source>
</evidence>
<comment type="function">
    <text evidence="9">Component of the transport system for branched-chain amino acids.</text>
</comment>
<proteinExistence type="inferred from homology"/>
<protein>
    <recommendedName>
        <fullName evidence="9">Branched-chain amino acid transport system carrier protein</fullName>
    </recommendedName>
</protein>
<feature type="transmembrane region" description="Helical" evidence="9">
    <location>
        <begin position="152"/>
        <end position="176"/>
    </location>
</feature>
<feature type="transmembrane region" description="Helical" evidence="9">
    <location>
        <begin position="40"/>
        <end position="63"/>
    </location>
</feature>
<dbReference type="EMBL" id="JBHRZT010000073">
    <property type="protein sequence ID" value="MFC3886580.1"/>
    <property type="molecule type" value="Genomic_DNA"/>
</dbReference>
<reference evidence="11" key="1">
    <citation type="journal article" date="2019" name="Int. J. Syst. Evol. Microbiol.">
        <title>The Global Catalogue of Microorganisms (GCM) 10K type strain sequencing project: providing services to taxonomists for standard genome sequencing and annotation.</title>
        <authorList>
            <consortium name="The Broad Institute Genomics Platform"/>
            <consortium name="The Broad Institute Genome Sequencing Center for Infectious Disease"/>
            <person name="Wu L."/>
            <person name="Ma J."/>
        </authorList>
    </citation>
    <scope>NUCLEOTIDE SEQUENCE [LARGE SCALE GENOMIC DNA]</scope>
    <source>
        <strain evidence="11">CCUG 61889</strain>
    </source>
</reference>
<comment type="similarity">
    <text evidence="2 9">Belongs to the branched chain amino acid transporter family.</text>
</comment>
<dbReference type="PANTHER" id="PTHR30588">
    <property type="entry name" value="BRANCHED-CHAIN AMINO ACID TRANSPORT SYSTEM 2 CARRIER PROTEIN"/>
    <property type="match status" value="1"/>
</dbReference>
<feature type="transmembrane region" description="Helical" evidence="9">
    <location>
        <begin position="319"/>
        <end position="339"/>
    </location>
</feature>
<evidence type="ECO:0000313" key="11">
    <source>
        <dbReference type="Proteomes" id="UP001595752"/>
    </source>
</evidence>
<evidence type="ECO:0000256" key="1">
    <source>
        <dbReference type="ARBA" id="ARBA00004651"/>
    </source>
</evidence>
<keyword evidence="11" id="KW-1185">Reference proteome</keyword>
<feature type="transmembrane region" description="Helical" evidence="9">
    <location>
        <begin position="414"/>
        <end position="431"/>
    </location>
</feature>
<keyword evidence="8 9" id="KW-0472">Membrane</keyword>
<keyword evidence="5 9" id="KW-0812">Transmembrane</keyword>
<feature type="transmembrane region" description="Helical" evidence="9">
    <location>
        <begin position="9"/>
        <end position="28"/>
    </location>
</feature>
<comment type="subcellular location">
    <subcellularLocation>
        <location evidence="1 9">Cell membrane</location>
        <topology evidence="1 9">Multi-pass membrane protein</topology>
    </subcellularLocation>
</comment>
<keyword evidence="4" id="KW-1003">Cell membrane</keyword>
<dbReference type="InterPro" id="IPR004685">
    <property type="entry name" value="Brnchd-chn_aa_trnsp_Livcs"/>
</dbReference>
<evidence type="ECO:0000256" key="2">
    <source>
        <dbReference type="ARBA" id="ARBA00008540"/>
    </source>
</evidence>
<dbReference type="Pfam" id="PF05525">
    <property type="entry name" value="Branch_AA_trans"/>
    <property type="match status" value="1"/>
</dbReference>
<accession>A0ABV8B9W7</accession>
<gene>
    <name evidence="10" type="primary">brnQ</name>
    <name evidence="10" type="ORF">ACFOU2_25025</name>
</gene>
<keyword evidence="6 9" id="KW-0029">Amino-acid transport</keyword>
<keyword evidence="7 9" id="KW-1133">Transmembrane helix</keyword>
<feature type="transmembrane region" description="Helical" evidence="9">
    <location>
        <begin position="282"/>
        <end position="307"/>
    </location>
</feature>
<feature type="transmembrane region" description="Helical" evidence="9">
    <location>
        <begin position="372"/>
        <end position="394"/>
    </location>
</feature>
<feature type="transmembrane region" description="Helical" evidence="9">
    <location>
        <begin position="75"/>
        <end position="101"/>
    </location>
</feature>
<evidence type="ECO:0000256" key="7">
    <source>
        <dbReference type="ARBA" id="ARBA00022989"/>
    </source>
</evidence>
<sequence>MKRFTQKELIFISFMLFSMFFGAGNLIFPAFLGRSAGDDVWLALAGFVVSAVGLPILGVLTVAKAGSFETLTRRVHPLFAVIFPFLIYVSIGPGLAIPRAGTIAYEMGMKPFLPEAAADKPSMLLLYTIVFFSIVLWLSLSPSKLVDRFGKLLTPILLCIIVIIFVKSLLTPIGSFSAPSEQYRDGPLLKGFLDGYLTMDALASLVFGIVVANTIRAKGVEDSKKISKYMMIAGLGAGTLLAVIYSILGYLGASSATLGKAENGAQVLTIVMNDLFGQGGTMMLGALFTLACLCVSIGLVISCSQYFSGILSFLSYRSWAVVLAALSTLVANLGLTQILAVSVPILGAIYPMAVVLIILGLFDHYVNKVKDVYFTTILLTGLFSLTETINVTFLSHSLDGVLGKFPLYDQGVGWIVPSLIGMALGAMYSKVKQSASPANKKTAA</sequence>
<feature type="transmembrane region" description="Helical" evidence="9">
    <location>
        <begin position="345"/>
        <end position="365"/>
    </location>
</feature>
<feature type="transmembrane region" description="Helical" evidence="9">
    <location>
        <begin position="229"/>
        <end position="251"/>
    </location>
</feature>
<dbReference type="PANTHER" id="PTHR30588:SF0">
    <property type="entry name" value="BRANCHED-CHAIN AMINO ACID PERMEASE BRNQ"/>
    <property type="match status" value="1"/>
</dbReference>
<evidence type="ECO:0000256" key="8">
    <source>
        <dbReference type="ARBA" id="ARBA00023136"/>
    </source>
</evidence>
<evidence type="ECO:0000256" key="6">
    <source>
        <dbReference type="ARBA" id="ARBA00022970"/>
    </source>
</evidence>
<evidence type="ECO:0000256" key="3">
    <source>
        <dbReference type="ARBA" id="ARBA00022448"/>
    </source>
</evidence>